<gene>
    <name evidence="10" type="ORF">FYJ51_07670</name>
</gene>
<keyword evidence="3" id="KW-1003">Cell membrane</keyword>
<name>A0A7X2NSL5_9FIRM</name>
<dbReference type="InterPro" id="IPR050882">
    <property type="entry name" value="Prepilin_peptidase/N-MTase"/>
</dbReference>
<dbReference type="PANTHER" id="PTHR30487:SF0">
    <property type="entry name" value="PREPILIN LEADER PEPTIDASE_N-METHYLTRANSFERASE-RELATED"/>
    <property type="match status" value="1"/>
</dbReference>
<sequence>MRLSSFSIGFQIWVIVLCFFLGAALGSFMNCIAGRIVRHEDWIHGRSKCDACGHVLGWRDLIPVFTYLLAKGRCRYCGAKIPSDCLWTEAGLGLLFVFFAEWFGLSMETVRTMGLASILLGLSLVDLESYEIPDGFIIAGIVWWGICLPFMGETIGSLVKNGLIGGFAIAGGMLAFSLLFDKITGKDSMGGGDIKLYFMVSLYLGPAEGFLNLILSCIVGLLFVLLLHRQKIPFGPSISISSVICLLVGLPIVSWYFSLF</sequence>
<evidence type="ECO:0000259" key="9">
    <source>
        <dbReference type="Pfam" id="PF06750"/>
    </source>
</evidence>
<evidence type="ECO:0000256" key="4">
    <source>
        <dbReference type="ARBA" id="ARBA00022692"/>
    </source>
</evidence>
<comment type="subcellular location">
    <subcellularLocation>
        <location evidence="1">Cell membrane</location>
        <topology evidence="1">Multi-pass membrane protein</topology>
    </subcellularLocation>
</comment>
<evidence type="ECO:0000256" key="5">
    <source>
        <dbReference type="ARBA" id="ARBA00022989"/>
    </source>
</evidence>
<evidence type="ECO:0000256" key="2">
    <source>
        <dbReference type="ARBA" id="ARBA00005801"/>
    </source>
</evidence>
<dbReference type="RefSeq" id="WP_154504716.1">
    <property type="nucleotide sequence ID" value="NZ_VUMN01000016.1"/>
</dbReference>
<dbReference type="GO" id="GO:0004190">
    <property type="term" value="F:aspartic-type endopeptidase activity"/>
    <property type="evidence" value="ECO:0007669"/>
    <property type="project" value="InterPro"/>
</dbReference>
<reference evidence="10 11" key="1">
    <citation type="submission" date="2019-08" db="EMBL/GenBank/DDBJ databases">
        <title>In-depth cultivation of the pig gut microbiome towards novel bacterial diversity and tailored functional studies.</title>
        <authorList>
            <person name="Wylensek D."/>
            <person name="Hitch T.C.A."/>
            <person name="Clavel T."/>
        </authorList>
    </citation>
    <scope>NUCLEOTIDE SEQUENCE [LARGE SCALE GENOMIC DNA]</scope>
    <source>
        <strain evidence="10 11">Oil+RF-744-GAM-WT-6</strain>
    </source>
</reference>
<dbReference type="Gene3D" id="1.20.120.1220">
    <property type="match status" value="1"/>
</dbReference>
<comment type="caution">
    <text evidence="10">The sequence shown here is derived from an EMBL/GenBank/DDBJ whole genome shotgun (WGS) entry which is preliminary data.</text>
</comment>
<feature type="transmembrane region" description="Helical" evidence="7">
    <location>
        <begin position="132"/>
        <end position="151"/>
    </location>
</feature>
<dbReference type="InterPro" id="IPR010627">
    <property type="entry name" value="Prepilin_pept_A24_N"/>
</dbReference>
<dbReference type="AlphaFoldDB" id="A0A7X2NSL5"/>
<feature type="transmembrane region" description="Helical" evidence="7">
    <location>
        <begin position="163"/>
        <end position="180"/>
    </location>
</feature>
<dbReference type="PANTHER" id="PTHR30487">
    <property type="entry name" value="TYPE 4 PREPILIN-LIKE PROTEINS LEADER PEPTIDE-PROCESSING ENZYME"/>
    <property type="match status" value="1"/>
</dbReference>
<organism evidence="10 11">
    <name type="scientific">Stecheria intestinalis</name>
    <dbReference type="NCBI Taxonomy" id="2606630"/>
    <lineage>
        <taxon>Bacteria</taxon>
        <taxon>Bacillati</taxon>
        <taxon>Bacillota</taxon>
        <taxon>Erysipelotrichia</taxon>
        <taxon>Erysipelotrichales</taxon>
        <taxon>Erysipelotrichaceae</taxon>
        <taxon>Stecheria</taxon>
    </lineage>
</organism>
<evidence type="ECO:0000256" key="3">
    <source>
        <dbReference type="ARBA" id="ARBA00022475"/>
    </source>
</evidence>
<proteinExistence type="inferred from homology"/>
<keyword evidence="11" id="KW-1185">Reference proteome</keyword>
<dbReference type="GO" id="GO:0005886">
    <property type="term" value="C:plasma membrane"/>
    <property type="evidence" value="ECO:0007669"/>
    <property type="project" value="UniProtKB-SubCell"/>
</dbReference>
<feature type="transmembrane region" description="Helical" evidence="7">
    <location>
        <begin position="200"/>
        <end position="226"/>
    </location>
</feature>
<dbReference type="InterPro" id="IPR000045">
    <property type="entry name" value="Prepilin_IV_endopep_pep"/>
</dbReference>
<evidence type="ECO:0000259" key="8">
    <source>
        <dbReference type="Pfam" id="PF01478"/>
    </source>
</evidence>
<feature type="transmembrane region" description="Helical" evidence="7">
    <location>
        <begin position="12"/>
        <end position="37"/>
    </location>
</feature>
<dbReference type="Pfam" id="PF06750">
    <property type="entry name" value="A24_N_bact"/>
    <property type="match status" value="1"/>
</dbReference>
<dbReference type="Proteomes" id="UP000461880">
    <property type="component" value="Unassembled WGS sequence"/>
</dbReference>
<keyword evidence="4 7" id="KW-0812">Transmembrane</keyword>
<evidence type="ECO:0000256" key="7">
    <source>
        <dbReference type="SAM" id="Phobius"/>
    </source>
</evidence>
<keyword evidence="6 7" id="KW-0472">Membrane</keyword>
<dbReference type="Pfam" id="PF01478">
    <property type="entry name" value="Peptidase_A24"/>
    <property type="match status" value="1"/>
</dbReference>
<feature type="transmembrane region" description="Helical" evidence="7">
    <location>
        <begin position="85"/>
        <end position="105"/>
    </location>
</feature>
<evidence type="ECO:0000256" key="1">
    <source>
        <dbReference type="ARBA" id="ARBA00004651"/>
    </source>
</evidence>
<feature type="transmembrane region" description="Helical" evidence="7">
    <location>
        <begin position="238"/>
        <end position="257"/>
    </location>
</feature>
<dbReference type="GO" id="GO:0006465">
    <property type="term" value="P:signal peptide processing"/>
    <property type="evidence" value="ECO:0007669"/>
    <property type="project" value="TreeGrafter"/>
</dbReference>
<evidence type="ECO:0000313" key="11">
    <source>
        <dbReference type="Proteomes" id="UP000461880"/>
    </source>
</evidence>
<dbReference type="EMBL" id="VUMN01000016">
    <property type="protein sequence ID" value="MSS58784.1"/>
    <property type="molecule type" value="Genomic_DNA"/>
</dbReference>
<keyword evidence="5 7" id="KW-1133">Transmembrane helix</keyword>
<feature type="domain" description="Prepilin type IV endopeptidase peptidase" evidence="8">
    <location>
        <begin position="115"/>
        <end position="225"/>
    </location>
</feature>
<accession>A0A7X2NSL5</accession>
<feature type="domain" description="Prepilin peptidase A24 N-terminal" evidence="9">
    <location>
        <begin position="21"/>
        <end position="100"/>
    </location>
</feature>
<protein>
    <submittedName>
        <fullName evidence="10">Prepilin peptidase</fullName>
    </submittedName>
</protein>
<comment type="similarity">
    <text evidence="2">Belongs to the peptidase A24 family.</text>
</comment>
<evidence type="ECO:0000313" key="10">
    <source>
        <dbReference type="EMBL" id="MSS58784.1"/>
    </source>
</evidence>
<evidence type="ECO:0000256" key="6">
    <source>
        <dbReference type="ARBA" id="ARBA00023136"/>
    </source>
</evidence>